<gene>
    <name evidence="1" type="ORF">HRV97_03265</name>
</gene>
<sequence length="324" mass="35732">MSYPDPLTPPECDLRGLEYMPLLGQRLFGSEFDAMASDSEWRAGLTLWWAAWTQCPAASLPDDDAALCRLADLGRDVKAWKKMRERALHGFVKCSDGRLYHPVLAQQALVAWDKRQQDRTARSADADRKARERADRSRMFEKLAAVGVTPNWNIKTKELRDLVTRHVTEVAANVLPQSEDCPPDVTPPVTRTVTAKTGRDGTLVTVANAPADDPPDLSKLVFDEGVKLLTAAGKSTTSARSMVAKWAKTHGDGPVREALISAVGRAEPISWIEKRLRDRAAVEDEARALSRARAERYRQLDGPPPEVVARMQNGAFCLPEPAAA</sequence>
<protein>
    <submittedName>
        <fullName evidence="1">DUF1376 domain-containing protein</fullName>
    </submittedName>
</protein>
<accession>A0ABX2JHM5</accession>
<comment type="caution">
    <text evidence="1">The sequence shown here is derived from an EMBL/GenBank/DDBJ whole genome shotgun (WGS) entry which is preliminary data.</text>
</comment>
<name>A0ABX2JHM5_9SPHN</name>
<dbReference type="Proteomes" id="UP000621447">
    <property type="component" value="Unassembled WGS sequence"/>
</dbReference>
<dbReference type="RefSeq" id="WP_174192230.1">
    <property type="nucleotide sequence ID" value="NZ_JABULH010000001.1"/>
</dbReference>
<evidence type="ECO:0000313" key="1">
    <source>
        <dbReference type="EMBL" id="NTS64181.1"/>
    </source>
</evidence>
<keyword evidence="2" id="KW-1185">Reference proteome</keyword>
<dbReference type="Pfam" id="PF07120">
    <property type="entry name" value="DUF1376"/>
    <property type="match status" value="1"/>
</dbReference>
<evidence type="ECO:0000313" key="2">
    <source>
        <dbReference type="Proteomes" id="UP000621447"/>
    </source>
</evidence>
<dbReference type="InterPro" id="IPR010781">
    <property type="entry name" value="DUF1376"/>
</dbReference>
<dbReference type="EMBL" id="JABULH010000001">
    <property type="protein sequence ID" value="NTS64181.1"/>
    <property type="molecule type" value="Genomic_DNA"/>
</dbReference>
<proteinExistence type="predicted"/>
<reference evidence="1 2" key="1">
    <citation type="submission" date="2020-06" db="EMBL/GenBank/DDBJ databases">
        <title>Sphingomonas hominis sp. nov., a member of the Sphingomonas, isolated from the hair of a 22-year-old girl.</title>
        <authorList>
            <person name="Zhang D.-F."/>
            <person name="Cui X.-W."/>
        </authorList>
    </citation>
    <scope>NUCLEOTIDE SEQUENCE [LARGE SCALE GENOMIC DNA]</scope>
    <source>
        <strain evidence="1 2">HHU CXW</strain>
    </source>
</reference>
<organism evidence="1 2">
    <name type="scientific">Sphingomonas hominis</name>
    <dbReference type="NCBI Taxonomy" id="2741495"/>
    <lineage>
        <taxon>Bacteria</taxon>
        <taxon>Pseudomonadati</taxon>
        <taxon>Pseudomonadota</taxon>
        <taxon>Alphaproteobacteria</taxon>
        <taxon>Sphingomonadales</taxon>
        <taxon>Sphingomonadaceae</taxon>
        <taxon>Sphingomonas</taxon>
    </lineage>
</organism>